<dbReference type="InterPro" id="IPR058633">
    <property type="entry name" value="EmrA/FarA_HH"/>
</dbReference>
<dbReference type="RefSeq" id="WP_160798238.1">
    <property type="nucleotide sequence ID" value="NZ_WSSB01000019.1"/>
</dbReference>
<dbReference type="PANTHER" id="PTHR30386:SF19">
    <property type="entry name" value="MULTIDRUG EXPORT PROTEIN EMRA-RELATED"/>
    <property type="match status" value="1"/>
</dbReference>
<comment type="caution">
    <text evidence="13">The sequence shown here is derived from an EMBL/GenBank/DDBJ whole genome shotgun (WGS) entry which is preliminary data.</text>
</comment>
<dbReference type="EMBL" id="WSSB01000019">
    <property type="protein sequence ID" value="MXR38301.1"/>
    <property type="molecule type" value="Genomic_DNA"/>
</dbReference>
<organism evidence="13 14">
    <name type="scientific">Craterilacuibacter sinensis</name>
    <dbReference type="NCBI Taxonomy" id="2686017"/>
    <lineage>
        <taxon>Bacteria</taxon>
        <taxon>Pseudomonadati</taxon>
        <taxon>Pseudomonadota</taxon>
        <taxon>Betaproteobacteria</taxon>
        <taxon>Neisseriales</taxon>
        <taxon>Neisseriaceae</taxon>
        <taxon>Craterilacuibacter</taxon>
    </lineage>
</organism>
<feature type="domain" description="p-hydroxybenzoic acid efflux pump subunit AaeA-like beta-barrel" evidence="12">
    <location>
        <begin position="240"/>
        <end position="333"/>
    </location>
</feature>
<keyword evidence="3" id="KW-0813">Transport</keyword>
<accession>A0A845BUK2</accession>
<evidence type="ECO:0000256" key="3">
    <source>
        <dbReference type="ARBA" id="ARBA00022448"/>
    </source>
</evidence>
<keyword evidence="8 10" id="KW-0472">Membrane</keyword>
<dbReference type="Gene3D" id="2.40.50.100">
    <property type="match status" value="1"/>
</dbReference>
<dbReference type="FunFam" id="2.40.30.170:FF:000003">
    <property type="entry name" value="Multidrug resistance protein A"/>
    <property type="match status" value="1"/>
</dbReference>
<evidence type="ECO:0000256" key="9">
    <source>
        <dbReference type="SAM" id="MobiDB-lite"/>
    </source>
</evidence>
<keyword evidence="14" id="KW-1185">Reference proteome</keyword>
<dbReference type="Pfam" id="PF25963">
    <property type="entry name" value="Beta-barrel_AAEA"/>
    <property type="match status" value="1"/>
</dbReference>
<protein>
    <submittedName>
        <fullName evidence="13">HlyD family efflux transporter periplasmic adaptor subunit</fullName>
    </submittedName>
</protein>
<evidence type="ECO:0000256" key="6">
    <source>
        <dbReference type="ARBA" id="ARBA00022692"/>
    </source>
</evidence>
<reference evidence="13 14" key="1">
    <citation type="submission" date="2019-12" db="EMBL/GenBank/DDBJ databases">
        <title>Neisseriaceae gen. nov. sp. Genome sequencing and assembly.</title>
        <authorList>
            <person name="Liu Z."/>
            <person name="Li A."/>
        </authorList>
    </citation>
    <scope>NUCLEOTIDE SEQUENCE [LARGE SCALE GENOMIC DNA]</scope>
    <source>
        <strain evidence="13 14">B2N2-7</strain>
    </source>
</reference>
<keyword evidence="4" id="KW-1003">Cell membrane</keyword>
<evidence type="ECO:0000256" key="1">
    <source>
        <dbReference type="ARBA" id="ARBA00004377"/>
    </source>
</evidence>
<dbReference type="InterPro" id="IPR058634">
    <property type="entry name" value="AaeA-lik-b-barrel"/>
</dbReference>
<comment type="subcellular location">
    <subcellularLocation>
        <location evidence="1">Cell inner membrane</location>
        <topology evidence="1">Single-pass membrane protein</topology>
    </subcellularLocation>
</comment>
<evidence type="ECO:0000259" key="11">
    <source>
        <dbReference type="Pfam" id="PF25885"/>
    </source>
</evidence>
<evidence type="ECO:0000256" key="2">
    <source>
        <dbReference type="ARBA" id="ARBA00009477"/>
    </source>
</evidence>
<evidence type="ECO:0000256" key="5">
    <source>
        <dbReference type="ARBA" id="ARBA00022519"/>
    </source>
</evidence>
<proteinExistence type="inferred from homology"/>
<evidence type="ECO:0000313" key="13">
    <source>
        <dbReference type="EMBL" id="MXR38301.1"/>
    </source>
</evidence>
<comment type="similarity">
    <text evidence="2">Belongs to the membrane fusion protein (MFP) (TC 8.A.1) family.</text>
</comment>
<dbReference type="GO" id="GO:1990961">
    <property type="term" value="P:xenobiotic detoxification by transmembrane export across the plasma membrane"/>
    <property type="evidence" value="ECO:0007669"/>
    <property type="project" value="UniProtKB-ARBA"/>
</dbReference>
<dbReference type="Pfam" id="PF25885">
    <property type="entry name" value="HH_EMRA"/>
    <property type="match status" value="1"/>
</dbReference>
<dbReference type="Proteomes" id="UP000467214">
    <property type="component" value="Unassembled WGS sequence"/>
</dbReference>
<gene>
    <name evidence="13" type="ORF">GQF02_15115</name>
</gene>
<feature type="domain" description="Multidrug export protein EmrA/FarA alpha-helical hairpin" evidence="11">
    <location>
        <begin position="85"/>
        <end position="205"/>
    </location>
</feature>
<dbReference type="AlphaFoldDB" id="A0A845BUK2"/>
<keyword evidence="6 10" id="KW-0812">Transmembrane</keyword>
<dbReference type="InterPro" id="IPR050739">
    <property type="entry name" value="MFP"/>
</dbReference>
<dbReference type="Gene3D" id="1.10.287.470">
    <property type="entry name" value="Helix hairpin bin"/>
    <property type="match status" value="1"/>
</dbReference>
<evidence type="ECO:0000259" key="12">
    <source>
        <dbReference type="Pfam" id="PF25963"/>
    </source>
</evidence>
<evidence type="ECO:0000256" key="4">
    <source>
        <dbReference type="ARBA" id="ARBA00022475"/>
    </source>
</evidence>
<evidence type="ECO:0000256" key="7">
    <source>
        <dbReference type="ARBA" id="ARBA00022989"/>
    </source>
</evidence>
<name>A0A845BUK2_9NEIS</name>
<evidence type="ECO:0000256" key="10">
    <source>
        <dbReference type="SAM" id="Phobius"/>
    </source>
</evidence>
<dbReference type="SUPFAM" id="SSF111369">
    <property type="entry name" value="HlyD-like secretion proteins"/>
    <property type="match status" value="2"/>
</dbReference>
<evidence type="ECO:0000256" key="8">
    <source>
        <dbReference type="ARBA" id="ARBA00023136"/>
    </source>
</evidence>
<dbReference type="GO" id="GO:0015721">
    <property type="term" value="P:bile acid and bile salt transport"/>
    <property type="evidence" value="ECO:0007669"/>
    <property type="project" value="UniProtKB-ARBA"/>
</dbReference>
<dbReference type="GO" id="GO:0046677">
    <property type="term" value="P:response to antibiotic"/>
    <property type="evidence" value="ECO:0007669"/>
    <property type="project" value="UniProtKB-ARBA"/>
</dbReference>
<keyword evidence="5" id="KW-0997">Cell inner membrane</keyword>
<dbReference type="PANTHER" id="PTHR30386">
    <property type="entry name" value="MEMBRANE FUSION SUBUNIT OF EMRAB-TOLC MULTIDRUG EFFLUX PUMP"/>
    <property type="match status" value="1"/>
</dbReference>
<dbReference type="GO" id="GO:0005886">
    <property type="term" value="C:plasma membrane"/>
    <property type="evidence" value="ECO:0007669"/>
    <property type="project" value="UniProtKB-SubCell"/>
</dbReference>
<feature type="region of interest" description="Disordered" evidence="9">
    <location>
        <begin position="125"/>
        <end position="156"/>
    </location>
</feature>
<keyword evidence="7 10" id="KW-1133">Transmembrane helix</keyword>
<sequence length="380" mass="40366">MPDNKKIARNKALLKLSIAVILIGIALIAYWLFFLRGKESTDDAYAAGNQIPVSAQIGGTITAIGAEDTQQVEAGALLVQLEPADATLALTRAKAELAQAVRQTRTLITGQSKLEAVVAERRTTLSRTEGDLKRREQASQDESISHEELQHARDAASAAQSALRVAEADLAAQRELVMSDTVAKHPQVARAAALVREAALAVERTRVLAPAQGQIARRSAQVGMRIQPGTPLMALVPMNSMWVDANFKESQLAKLRIGQPATVHADVYGDSVSFKGKVVGLAAGTGSVFSLLPAQNATGNWIKVVQRVPVRIALDPAELQQHPLRLGLSMNVTVDISDTSGPLVSKAPAGKPQLSTDIYAGQLERANTLVAQVIAANLGQ</sequence>
<dbReference type="Gene3D" id="2.40.30.170">
    <property type="match status" value="1"/>
</dbReference>
<feature type="transmembrane region" description="Helical" evidence="10">
    <location>
        <begin position="12"/>
        <end position="33"/>
    </location>
</feature>
<feature type="compositionally biased region" description="Basic and acidic residues" evidence="9">
    <location>
        <begin position="125"/>
        <end position="154"/>
    </location>
</feature>
<evidence type="ECO:0000313" key="14">
    <source>
        <dbReference type="Proteomes" id="UP000467214"/>
    </source>
</evidence>